<accession>A0AAJ0HXI6</accession>
<comment type="caution">
    <text evidence="2">The sequence shown here is derived from an EMBL/GenBank/DDBJ whole genome shotgun (WGS) entry which is preliminary data.</text>
</comment>
<evidence type="ECO:0000313" key="2">
    <source>
        <dbReference type="EMBL" id="KAK3364512.1"/>
    </source>
</evidence>
<dbReference type="Proteomes" id="UP001275084">
    <property type="component" value="Unassembled WGS sequence"/>
</dbReference>
<gene>
    <name evidence="2" type="ORF">B0T25DRAFT_68195</name>
</gene>
<proteinExistence type="predicted"/>
<organism evidence="2 3">
    <name type="scientific">Lasiosphaeria hispida</name>
    <dbReference type="NCBI Taxonomy" id="260671"/>
    <lineage>
        <taxon>Eukaryota</taxon>
        <taxon>Fungi</taxon>
        <taxon>Dikarya</taxon>
        <taxon>Ascomycota</taxon>
        <taxon>Pezizomycotina</taxon>
        <taxon>Sordariomycetes</taxon>
        <taxon>Sordariomycetidae</taxon>
        <taxon>Sordariales</taxon>
        <taxon>Lasiosphaeriaceae</taxon>
        <taxon>Lasiosphaeria</taxon>
    </lineage>
</organism>
<dbReference type="EMBL" id="JAUIQD010000001">
    <property type="protein sequence ID" value="KAK3364512.1"/>
    <property type="molecule type" value="Genomic_DNA"/>
</dbReference>
<name>A0AAJ0HXI6_9PEZI</name>
<keyword evidence="3" id="KW-1185">Reference proteome</keyword>
<reference evidence="2" key="1">
    <citation type="journal article" date="2023" name="Mol. Phylogenet. Evol.">
        <title>Genome-scale phylogeny and comparative genomics of the fungal order Sordariales.</title>
        <authorList>
            <person name="Hensen N."/>
            <person name="Bonometti L."/>
            <person name="Westerberg I."/>
            <person name="Brannstrom I.O."/>
            <person name="Guillou S."/>
            <person name="Cros-Aarteil S."/>
            <person name="Calhoun S."/>
            <person name="Haridas S."/>
            <person name="Kuo A."/>
            <person name="Mondo S."/>
            <person name="Pangilinan J."/>
            <person name="Riley R."/>
            <person name="LaButti K."/>
            <person name="Andreopoulos B."/>
            <person name="Lipzen A."/>
            <person name="Chen C."/>
            <person name="Yan M."/>
            <person name="Daum C."/>
            <person name="Ng V."/>
            <person name="Clum A."/>
            <person name="Steindorff A."/>
            <person name="Ohm R.A."/>
            <person name="Martin F."/>
            <person name="Silar P."/>
            <person name="Natvig D.O."/>
            <person name="Lalanne C."/>
            <person name="Gautier V."/>
            <person name="Ament-Velasquez S.L."/>
            <person name="Kruys A."/>
            <person name="Hutchinson M.I."/>
            <person name="Powell A.J."/>
            <person name="Barry K."/>
            <person name="Miller A.N."/>
            <person name="Grigoriev I.V."/>
            <person name="Debuchy R."/>
            <person name="Gladieux P."/>
            <person name="Hiltunen Thoren M."/>
            <person name="Johannesson H."/>
        </authorList>
    </citation>
    <scope>NUCLEOTIDE SEQUENCE</scope>
    <source>
        <strain evidence="2">CBS 955.72</strain>
    </source>
</reference>
<feature type="region of interest" description="Disordered" evidence="1">
    <location>
        <begin position="521"/>
        <end position="550"/>
    </location>
</feature>
<dbReference type="AlphaFoldDB" id="A0AAJ0HXI6"/>
<evidence type="ECO:0000256" key="1">
    <source>
        <dbReference type="SAM" id="MobiDB-lite"/>
    </source>
</evidence>
<evidence type="ECO:0000313" key="3">
    <source>
        <dbReference type="Proteomes" id="UP001275084"/>
    </source>
</evidence>
<sequence>MFESVDQTQQAELDPDQFLDKYFSPALEAARPVNSCGSRPPRIFRRFASPREKALKEAVQRRNDLGLSILINRHMIVVNLTRDNAGALALAHEHLVERGVCPEERANLSPVTFLEHLERHPEQLPLVLDQRLDERACGPLLMLTSAKGGRPQYNLTVKLIRASLAVDPEEAAADHERHVDSGINMIIGQNEESVRVVYQRLDRSLHRDLASWNRCFAESRNKFGNERGMLVSRGTKILGLRDLKGTYLVKCERLGPDDWFRGRMVLDIQAQAPQSCGVYASFRFGDLEGLMVLTMSVDLLQLEWNAIKTVMMEEESGSELIDYWGDGGRKKNRVYCRFVGRNRETGALLLGKENIGFLDFNPATMEAKGSLIVPLGLHDDDEQRDEMRRQWRNRRTHFSAYKTSHDPSQPLSPDQWDEFGKQAYLKREVWKSSVKASDCNGIWPVDSGLRIQPGSGGVFHPSNAVFQPGNTGMLQLGSTISGLPLPPSPNGPLPGPTSHYAGMHTYQLPYYGLPNYPPLPYAKQSAQLQQSDDDHGNPVGSWEKASRNTR</sequence>
<protein>
    <submittedName>
        <fullName evidence="2">Uncharacterized protein</fullName>
    </submittedName>
</protein>
<reference evidence="2" key="2">
    <citation type="submission" date="2023-06" db="EMBL/GenBank/DDBJ databases">
        <authorList>
            <consortium name="Lawrence Berkeley National Laboratory"/>
            <person name="Haridas S."/>
            <person name="Hensen N."/>
            <person name="Bonometti L."/>
            <person name="Westerberg I."/>
            <person name="Brannstrom I.O."/>
            <person name="Guillou S."/>
            <person name="Cros-Aarteil S."/>
            <person name="Calhoun S."/>
            <person name="Kuo A."/>
            <person name="Mondo S."/>
            <person name="Pangilinan J."/>
            <person name="Riley R."/>
            <person name="Labutti K."/>
            <person name="Andreopoulos B."/>
            <person name="Lipzen A."/>
            <person name="Chen C."/>
            <person name="Yanf M."/>
            <person name="Daum C."/>
            <person name="Ng V."/>
            <person name="Clum A."/>
            <person name="Steindorff A."/>
            <person name="Ohm R."/>
            <person name="Martin F."/>
            <person name="Silar P."/>
            <person name="Natvig D."/>
            <person name="Lalanne C."/>
            <person name="Gautier V."/>
            <person name="Ament-Velasquez S.L."/>
            <person name="Kruys A."/>
            <person name="Hutchinson M.I."/>
            <person name="Powell A.J."/>
            <person name="Barry K."/>
            <person name="Miller A.N."/>
            <person name="Grigoriev I.V."/>
            <person name="Debuchy R."/>
            <person name="Gladieux P."/>
            <person name="Thoren M.H."/>
            <person name="Johannesson H."/>
        </authorList>
    </citation>
    <scope>NUCLEOTIDE SEQUENCE</scope>
    <source>
        <strain evidence="2">CBS 955.72</strain>
    </source>
</reference>